<dbReference type="EMBL" id="CP034086">
    <property type="protein sequence ID" value="AZG76115.1"/>
    <property type="molecule type" value="Genomic_DNA"/>
</dbReference>
<dbReference type="AlphaFoldDB" id="A0A3G8M487"/>
<dbReference type="PANTHER" id="PTHR31793">
    <property type="entry name" value="4-HYDROXYBENZOYL-COA THIOESTERASE FAMILY MEMBER"/>
    <property type="match status" value="1"/>
</dbReference>
<dbReference type="KEGG" id="mros:EHO51_04850"/>
<evidence type="ECO:0000313" key="4">
    <source>
        <dbReference type="Proteomes" id="UP000273982"/>
    </source>
</evidence>
<keyword evidence="2" id="KW-0378">Hydrolase</keyword>
<dbReference type="InterPro" id="IPR006684">
    <property type="entry name" value="YbgC/YbaW"/>
</dbReference>
<dbReference type="InterPro" id="IPR050563">
    <property type="entry name" value="4-hydroxybenzoyl-CoA_TE"/>
</dbReference>
<evidence type="ECO:0000256" key="1">
    <source>
        <dbReference type="ARBA" id="ARBA00005953"/>
    </source>
</evidence>
<dbReference type="CDD" id="cd00586">
    <property type="entry name" value="4HBT"/>
    <property type="match status" value="1"/>
</dbReference>
<dbReference type="Gene3D" id="3.10.129.10">
    <property type="entry name" value="Hotdog Thioesterase"/>
    <property type="match status" value="1"/>
</dbReference>
<dbReference type="PIRSF" id="PIRSF003230">
    <property type="entry name" value="YbgC"/>
    <property type="match status" value="1"/>
</dbReference>
<name>A0A3G8M487_9HYPH</name>
<accession>A0A3G8M487</accession>
<dbReference type="InterPro" id="IPR029069">
    <property type="entry name" value="HotDog_dom_sf"/>
</dbReference>
<dbReference type="SUPFAM" id="SSF54637">
    <property type="entry name" value="Thioesterase/thiol ester dehydrase-isomerase"/>
    <property type="match status" value="1"/>
</dbReference>
<sequence>MTTTAPCQSLSIRVYYEDTDFSGLVYHASYLRFMERARTEMLRSLGLDQKALLEGAAGAPIFFVVRSMDVDFQKPATMDDLLTVETATLELGGASLTLEQRVLRQAELLVRAKVRIVCVEAGRARRLPPEVRAKFECLPPNSE</sequence>
<reference evidence="3 4" key="1">
    <citation type="submission" date="2018-11" db="EMBL/GenBank/DDBJ databases">
        <title>Genome squencing of methanotrophic bacteria isolated from alkaline groundwater in Korea.</title>
        <authorList>
            <person name="Nguyen L.N."/>
        </authorList>
    </citation>
    <scope>NUCLEOTIDE SEQUENCE [LARGE SCALE GENOMIC DNA]</scope>
    <source>
        <strain evidence="3 4">GW6</strain>
    </source>
</reference>
<gene>
    <name evidence="3" type="primary">ybgC</name>
    <name evidence="3" type="ORF">EHO51_04850</name>
</gene>
<evidence type="ECO:0000256" key="2">
    <source>
        <dbReference type="ARBA" id="ARBA00022801"/>
    </source>
</evidence>
<dbReference type="RefSeq" id="WP_124737943.1">
    <property type="nucleotide sequence ID" value="NZ_CP034086.1"/>
</dbReference>
<dbReference type="Pfam" id="PF13279">
    <property type="entry name" value="4HBT_2"/>
    <property type="match status" value="1"/>
</dbReference>
<organism evidence="3 4">
    <name type="scientific">Methylocystis rosea</name>
    <dbReference type="NCBI Taxonomy" id="173366"/>
    <lineage>
        <taxon>Bacteria</taxon>
        <taxon>Pseudomonadati</taxon>
        <taxon>Pseudomonadota</taxon>
        <taxon>Alphaproteobacteria</taxon>
        <taxon>Hyphomicrobiales</taxon>
        <taxon>Methylocystaceae</taxon>
        <taxon>Methylocystis</taxon>
    </lineage>
</organism>
<dbReference type="InterPro" id="IPR014166">
    <property type="entry name" value="Tol-Pal_acyl-CoA_thioesterase"/>
</dbReference>
<dbReference type="NCBIfam" id="TIGR02799">
    <property type="entry name" value="thio_ybgC"/>
    <property type="match status" value="1"/>
</dbReference>
<dbReference type="Proteomes" id="UP000273982">
    <property type="component" value="Chromosome"/>
</dbReference>
<dbReference type="NCBIfam" id="TIGR00051">
    <property type="entry name" value="YbgC/FadM family acyl-CoA thioesterase"/>
    <property type="match status" value="1"/>
</dbReference>
<protein>
    <submittedName>
        <fullName evidence="3">Tol-pal system-associated acyl-CoA thioesterase</fullName>
    </submittedName>
</protein>
<proteinExistence type="inferred from homology"/>
<dbReference type="PANTHER" id="PTHR31793:SF37">
    <property type="entry name" value="ACYL-COA THIOESTER HYDROLASE YBGC"/>
    <property type="match status" value="1"/>
</dbReference>
<dbReference type="GO" id="GO:0047617">
    <property type="term" value="F:fatty acyl-CoA hydrolase activity"/>
    <property type="evidence" value="ECO:0007669"/>
    <property type="project" value="TreeGrafter"/>
</dbReference>
<comment type="similarity">
    <text evidence="1">Belongs to the 4-hydroxybenzoyl-CoA thioesterase family.</text>
</comment>
<dbReference type="FunFam" id="3.10.129.10:FF:000004">
    <property type="entry name" value="Tol-pal system-associated acyl-CoA thioesterase"/>
    <property type="match status" value="1"/>
</dbReference>
<evidence type="ECO:0000313" key="3">
    <source>
        <dbReference type="EMBL" id="AZG76115.1"/>
    </source>
</evidence>